<dbReference type="Gene3D" id="3.40.50.300">
    <property type="entry name" value="P-loop containing nucleotide triphosphate hydrolases"/>
    <property type="match status" value="1"/>
</dbReference>
<dbReference type="InterPro" id="IPR000392">
    <property type="entry name" value="NifH/frxC"/>
</dbReference>
<evidence type="ECO:0000256" key="7">
    <source>
        <dbReference type="ARBA" id="ARBA00023014"/>
    </source>
</evidence>
<dbReference type="Proteomes" id="UP000000391">
    <property type="component" value="Chromosome"/>
</dbReference>
<protein>
    <submittedName>
        <fullName evidence="9">Nitrogenase</fullName>
        <ecNumber evidence="9">1.18.6.1</ecNumber>
    </submittedName>
</protein>
<evidence type="ECO:0000256" key="8">
    <source>
        <dbReference type="SAM" id="MobiDB-lite"/>
    </source>
</evidence>
<evidence type="ECO:0000256" key="3">
    <source>
        <dbReference type="ARBA" id="ARBA00022723"/>
    </source>
</evidence>
<dbReference type="GeneID" id="9346177"/>
<keyword evidence="6" id="KW-0408">Iron</keyword>
<keyword evidence="3" id="KW-0479">Metal-binding</keyword>
<dbReference type="NCBIfam" id="NF033200">
    <property type="entry name" value="F430_CfbC"/>
    <property type="match status" value="1"/>
</dbReference>
<dbReference type="PIRSF" id="PIRSF000363">
    <property type="entry name" value="Nitrogenase_iron"/>
    <property type="match status" value="1"/>
</dbReference>
<dbReference type="GO" id="GO:0046872">
    <property type="term" value="F:metal ion binding"/>
    <property type="evidence" value="ECO:0007669"/>
    <property type="project" value="UniProtKB-KW"/>
</dbReference>
<evidence type="ECO:0000313" key="10">
    <source>
        <dbReference type="Proteomes" id="UP000000391"/>
    </source>
</evidence>
<dbReference type="PROSITE" id="PS51026">
    <property type="entry name" value="NIFH_FRXC_3"/>
    <property type="match status" value="1"/>
</dbReference>
<dbReference type="PRINTS" id="PR00091">
    <property type="entry name" value="NITROGNASEII"/>
</dbReference>
<dbReference type="HOGENOM" id="CLU_059373_0_0_2"/>
<keyword evidence="5" id="KW-0067">ATP-binding</keyword>
<comment type="similarity">
    <text evidence="2">Belongs to the NifH/BchL/ChlL family.</text>
</comment>
<dbReference type="CDD" id="cd02040">
    <property type="entry name" value="NifH"/>
    <property type="match status" value="1"/>
</dbReference>
<dbReference type="PROSITE" id="PS00746">
    <property type="entry name" value="NIFH_FRXC_1"/>
    <property type="match status" value="1"/>
</dbReference>
<organism evidence="9 10">
    <name type="scientific">Methanohalobium evestigatum (strain ATCC BAA-1072 / DSM 3721 / NBRC 107634 / OCM 161 / Z-7303)</name>
    <dbReference type="NCBI Taxonomy" id="644295"/>
    <lineage>
        <taxon>Archaea</taxon>
        <taxon>Methanobacteriati</taxon>
        <taxon>Methanobacteriota</taxon>
        <taxon>Stenosarchaea group</taxon>
        <taxon>Methanomicrobia</taxon>
        <taxon>Methanosarcinales</taxon>
        <taxon>Methanosarcinaceae</taxon>
        <taxon>Methanohalobium</taxon>
    </lineage>
</organism>
<keyword evidence="10" id="KW-1185">Reference proteome</keyword>
<dbReference type="GO" id="GO:0005524">
    <property type="term" value="F:ATP binding"/>
    <property type="evidence" value="ECO:0007669"/>
    <property type="project" value="UniProtKB-KW"/>
</dbReference>
<feature type="compositionally biased region" description="Basic and acidic residues" evidence="8">
    <location>
        <begin position="267"/>
        <end position="283"/>
    </location>
</feature>
<dbReference type="EC" id="1.18.6.1" evidence="9"/>
<dbReference type="InterPro" id="IPR027417">
    <property type="entry name" value="P-loop_NTPase"/>
</dbReference>
<feature type="compositionally biased region" description="Basic residues" evidence="8">
    <location>
        <begin position="284"/>
        <end position="293"/>
    </location>
</feature>
<name>D7E8C4_METEZ</name>
<feature type="region of interest" description="Disordered" evidence="8">
    <location>
        <begin position="254"/>
        <end position="293"/>
    </location>
</feature>
<dbReference type="SUPFAM" id="SSF52540">
    <property type="entry name" value="P-loop containing nucleoside triphosphate hydrolases"/>
    <property type="match status" value="1"/>
</dbReference>
<comment type="cofactor">
    <cofactor evidence="1">
        <name>[4Fe-4S] cluster</name>
        <dbReference type="ChEBI" id="CHEBI:49883"/>
    </cofactor>
</comment>
<dbReference type="RefSeq" id="WP_013194034.1">
    <property type="nucleotide sequence ID" value="NC_014253.1"/>
</dbReference>
<keyword evidence="9" id="KW-0560">Oxidoreductase</keyword>
<dbReference type="GO" id="GO:0051536">
    <property type="term" value="F:iron-sulfur cluster binding"/>
    <property type="evidence" value="ECO:0007669"/>
    <property type="project" value="UniProtKB-KW"/>
</dbReference>
<dbReference type="EMBL" id="CP002069">
    <property type="protein sequence ID" value="ADI73466.1"/>
    <property type="molecule type" value="Genomic_DNA"/>
</dbReference>
<dbReference type="PANTHER" id="PTHR42864:SF2">
    <property type="entry name" value="LIGHT-INDEPENDENT PROTOCHLOROPHYLLIDE REDUCTASE IRON-SULFUR ATP-BINDING PROTEIN"/>
    <property type="match status" value="1"/>
</dbReference>
<evidence type="ECO:0000313" key="9">
    <source>
        <dbReference type="EMBL" id="ADI73466.1"/>
    </source>
</evidence>
<dbReference type="Pfam" id="PF00142">
    <property type="entry name" value="Fer4_NifH"/>
    <property type="match status" value="1"/>
</dbReference>
<accession>D7E8C4</accession>
<dbReference type="KEGG" id="mev:Metev_0555"/>
<evidence type="ECO:0000256" key="4">
    <source>
        <dbReference type="ARBA" id="ARBA00022741"/>
    </source>
</evidence>
<dbReference type="GO" id="GO:0016163">
    <property type="term" value="F:nitrogenase activity"/>
    <property type="evidence" value="ECO:0007669"/>
    <property type="project" value="UniProtKB-EC"/>
</dbReference>
<dbReference type="InterPro" id="IPR030655">
    <property type="entry name" value="NifH/chlL_CS"/>
</dbReference>
<evidence type="ECO:0000256" key="6">
    <source>
        <dbReference type="ARBA" id="ARBA00023004"/>
    </source>
</evidence>
<reference evidence="9 10" key="1">
    <citation type="submission" date="2010-06" db="EMBL/GenBank/DDBJ databases">
        <title>Complete sequence chromosome of Methanohalobium evestigatum Z-7303.</title>
        <authorList>
            <consortium name="US DOE Joint Genome Institute"/>
            <person name="Lucas S."/>
            <person name="Copeland A."/>
            <person name="Lapidus A."/>
            <person name="Cheng J.-F."/>
            <person name="Bruce D."/>
            <person name="Goodwin L."/>
            <person name="Pitluck S."/>
            <person name="Saunders E."/>
            <person name="Detter J.C."/>
            <person name="Han C."/>
            <person name="Tapia R."/>
            <person name="Land M."/>
            <person name="Hauser L."/>
            <person name="Kyrpides N."/>
            <person name="Mikhailova N."/>
            <person name="Sieprawska-Lupa M."/>
            <person name="Whitman W.B."/>
            <person name="Anderson I."/>
            <person name="Woyke T."/>
        </authorList>
    </citation>
    <scope>NUCLEOTIDE SEQUENCE [LARGE SCALE GENOMIC DNA]</scope>
    <source>
        <strain evidence="10">ATCC BAA-1072 / DSM 3721 / NBRC 107634 / OCM 161 / Z-7303</strain>
    </source>
</reference>
<dbReference type="PANTHER" id="PTHR42864">
    <property type="entry name" value="LIGHT-INDEPENDENT PROTOCHLOROPHYLLIDE REDUCTASE IRON-SULFUR ATP-BINDING PROTEIN"/>
    <property type="match status" value="1"/>
</dbReference>
<evidence type="ECO:0000256" key="2">
    <source>
        <dbReference type="ARBA" id="ARBA00005504"/>
    </source>
</evidence>
<dbReference type="OrthoDB" id="145464at2157"/>
<evidence type="ECO:0000256" key="1">
    <source>
        <dbReference type="ARBA" id="ARBA00001966"/>
    </source>
</evidence>
<evidence type="ECO:0000256" key="5">
    <source>
        <dbReference type="ARBA" id="ARBA00022840"/>
    </source>
</evidence>
<keyword evidence="4" id="KW-0547">Nucleotide-binding</keyword>
<keyword evidence="7" id="KW-0411">Iron-sulfur</keyword>
<dbReference type="AlphaFoldDB" id="D7E8C4"/>
<gene>
    <name evidence="9" type="ordered locus">Metev_0555</name>
</gene>
<proteinExistence type="inferred from homology"/>
<dbReference type="STRING" id="644295.Metev_0555"/>
<sequence>MNNKTNDNNQKQKRIALYGKGGIGKSSTASNVAAACADEGYKVMIIGCDPKSDSSITLLGGKRIPTILDLLRDGEGLNEEDVVFEGYNGVKCVEVGGPEPGIGCAGRGIIVAINQLKRISDSMKEMDLIIYDVPGDIVCGGFVAPVRKGMVNESYIITSGEYMPMYAANNICSGLSKINTPLNGIVCNSRDVTNEKEIVEEFAHEIGSELLSFIPKEQIVQDCEREGYSVMDIAPDSKIAQVYRELAQKIMSKTEPDSVLPNSMDDEQLRELARKQSKQETKSCHNKKTIRTE</sequence>